<evidence type="ECO:0000256" key="5">
    <source>
        <dbReference type="ARBA" id="ARBA00022553"/>
    </source>
</evidence>
<dbReference type="PANTHER" id="PTHR45339:SF1">
    <property type="entry name" value="HYBRID SIGNAL TRANSDUCTION HISTIDINE KINASE J"/>
    <property type="match status" value="1"/>
</dbReference>
<comment type="function">
    <text evidence="8">May play the central regulatory role in sporulation. It may be an element of the effector pathway responsible for the activation of sporulation genes in response to nutritional stress. Spo0A may act in concert with spo0H (a sigma factor) to control the expression of some genes that are critical to the sporulation process.</text>
</comment>
<dbReference type="Gene3D" id="3.40.190.10">
    <property type="entry name" value="Periplasmic binding protein-like II"/>
    <property type="match status" value="4"/>
</dbReference>
<comment type="caution">
    <text evidence="15">The sequence shown here is derived from an EMBL/GenBank/DDBJ whole genome shotgun (WGS) entry which is preliminary data.</text>
</comment>
<keyword evidence="6 15" id="KW-0808">Transferase</keyword>
<evidence type="ECO:0000256" key="11">
    <source>
        <dbReference type="SAM" id="Phobius"/>
    </source>
</evidence>
<reference evidence="15 16" key="1">
    <citation type="submission" date="2019-03" db="EMBL/GenBank/DDBJ databases">
        <title>Genomic Encyclopedia of Type Strains, Phase IV (KMG-IV): sequencing the most valuable type-strain genomes for metagenomic binning, comparative biology and taxonomic classification.</title>
        <authorList>
            <person name="Goeker M."/>
        </authorList>
    </citation>
    <scope>NUCLEOTIDE SEQUENCE [LARGE SCALE GENOMIC DNA]</scope>
    <source>
        <strain evidence="15 16">DSM 100433</strain>
    </source>
</reference>
<dbReference type="CDD" id="cd16922">
    <property type="entry name" value="HATPase_EvgS-ArcB-TorS-like"/>
    <property type="match status" value="1"/>
</dbReference>
<dbReference type="RefSeq" id="WP_132085097.1">
    <property type="nucleotide sequence ID" value="NZ_SLUK01000012.1"/>
</dbReference>
<dbReference type="InterPro" id="IPR003594">
    <property type="entry name" value="HATPase_dom"/>
</dbReference>
<dbReference type="InterPro" id="IPR001638">
    <property type="entry name" value="Solute-binding_3/MltF_N"/>
</dbReference>
<dbReference type="EMBL" id="SLUK01000012">
    <property type="protein sequence ID" value="TCL41868.1"/>
    <property type="molecule type" value="Genomic_DNA"/>
</dbReference>
<evidence type="ECO:0000259" key="14">
    <source>
        <dbReference type="PROSITE" id="PS50110"/>
    </source>
</evidence>
<dbReference type="Pfam" id="PF00512">
    <property type="entry name" value="HisKA"/>
    <property type="match status" value="1"/>
</dbReference>
<proteinExistence type="inferred from homology"/>
<protein>
    <recommendedName>
        <fullName evidence="9">Circadian input-output histidine kinase CikA</fullName>
        <ecNumber evidence="3">2.7.13.3</ecNumber>
    </recommendedName>
    <alternativeName>
        <fullName evidence="4">Stage 0 sporulation protein A homolog</fullName>
    </alternativeName>
</protein>
<evidence type="ECO:0000313" key="15">
    <source>
        <dbReference type="EMBL" id="TCL41868.1"/>
    </source>
</evidence>
<comment type="similarity">
    <text evidence="2">In the N-terminal section; belongs to the phytochrome family.</text>
</comment>
<dbReference type="SMART" id="SM00448">
    <property type="entry name" value="REC"/>
    <property type="match status" value="1"/>
</dbReference>
<feature type="signal peptide" evidence="12">
    <location>
        <begin position="1"/>
        <end position="34"/>
    </location>
</feature>
<gene>
    <name evidence="15" type="ORF">EDD78_11238</name>
</gene>
<dbReference type="PRINTS" id="PR00344">
    <property type="entry name" value="BCTRLSENSOR"/>
</dbReference>
<keyword evidence="11" id="KW-0812">Transmembrane</keyword>
<organism evidence="15 16">
    <name type="scientific">Harryflintia acetispora</name>
    <dbReference type="NCBI Taxonomy" id="1849041"/>
    <lineage>
        <taxon>Bacteria</taxon>
        <taxon>Bacillati</taxon>
        <taxon>Bacillota</taxon>
        <taxon>Clostridia</taxon>
        <taxon>Eubacteriales</taxon>
        <taxon>Oscillospiraceae</taxon>
        <taxon>Harryflintia</taxon>
    </lineage>
</organism>
<evidence type="ECO:0000259" key="13">
    <source>
        <dbReference type="PROSITE" id="PS50109"/>
    </source>
</evidence>
<dbReference type="InterPro" id="IPR001789">
    <property type="entry name" value="Sig_transdc_resp-reg_receiver"/>
</dbReference>
<evidence type="ECO:0000256" key="12">
    <source>
        <dbReference type="SAM" id="SignalP"/>
    </source>
</evidence>
<evidence type="ECO:0000256" key="3">
    <source>
        <dbReference type="ARBA" id="ARBA00012438"/>
    </source>
</evidence>
<dbReference type="Gene3D" id="1.10.287.130">
    <property type="match status" value="1"/>
</dbReference>
<dbReference type="InterPro" id="IPR004358">
    <property type="entry name" value="Sig_transdc_His_kin-like_C"/>
</dbReference>
<feature type="domain" description="Histidine kinase" evidence="13">
    <location>
        <begin position="568"/>
        <end position="789"/>
    </location>
</feature>
<dbReference type="Gene3D" id="3.40.50.2300">
    <property type="match status" value="1"/>
</dbReference>
<evidence type="ECO:0000256" key="7">
    <source>
        <dbReference type="ARBA" id="ARBA00023012"/>
    </source>
</evidence>
<dbReference type="FunFam" id="3.30.565.10:FF:000010">
    <property type="entry name" value="Sensor histidine kinase RcsC"/>
    <property type="match status" value="1"/>
</dbReference>
<dbReference type="AlphaFoldDB" id="A0A9X8UIA6"/>
<dbReference type="CDD" id="cd00082">
    <property type="entry name" value="HisKA"/>
    <property type="match status" value="1"/>
</dbReference>
<dbReference type="Pfam" id="PF00497">
    <property type="entry name" value="SBP_bac_3"/>
    <property type="match status" value="2"/>
</dbReference>
<accession>A0A9X8UIA6</accession>
<keyword evidence="11" id="KW-0472">Membrane</keyword>
<evidence type="ECO:0000256" key="4">
    <source>
        <dbReference type="ARBA" id="ARBA00018672"/>
    </source>
</evidence>
<dbReference type="InterPro" id="IPR036890">
    <property type="entry name" value="HATPase_C_sf"/>
</dbReference>
<dbReference type="SMART" id="SM00388">
    <property type="entry name" value="HisKA"/>
    <property type="match status" value="1"/>
</dbReference>
<dbReference type="InterPro" id="IPR036097">
    <property type="entry name" value="HisK_dim/P_sf"/>
</dbReference>
<keyword evidence="16" id="KW-1185">Reference proteome</keyword>
<keyword evidence="12" id="KW-0732">Signal</keyword>
<dbReference type="SMART" id="SM00387">
    <property type="entry name" value="HATPase_c"/>
    <property type="match status" value="1"/>
</dbReference>
<dbReference type="EC" id="2.7.13.3" evidence="3"/>
<dbReference type="SMART" id="SM00062">
    <property type="entry name" value="PBPb"/>
    <property type="match status" value="1"/>
</dbReference>
<keyword evidence="11" id="KW-1133">Transmembrane helix</keyword>
<evidence type="ECO:0000256" key="2">
    <source>
        <dbReference type="ARBA" id="ARBA00006402"/>
    </source>
</evidence>
<sequence length="942" mass="104091">MRAINPSRWIRRAAKALAVLMAAAGMLAVQPVAAAQAQEDRVLRVAFPTTPGVSELDSYGNRKGMLVDHLNEIAKYTGWEYEYIDVDSNDVVSDFIDGRFDLMGGTYYSPDFEQYFAYPQYSMGHSRAVLLCRRDDERLKGYDLQTLNGMRIGVYERATEKIRRLNEFLTMNDLNCELVYYRYEDMENGEDLYSYLLSGEVDLLLGNDLEMYSGFRAVASFDAQPYYIVTAPGNDEVLQGLDMALGNILESDPEFANESYARHFPNMTKASLLLTKEERAYVAGKRTLQVATLKNWHPFYCVGDERDSHEGLLVELFDMLEEYTGLKAEYVFADTYEQAIQMVLAGEADVMGGYIDSQEDAFEHGLALTKEYAGLNNIVAKNKAVSFPADGLVGGIIEGRAMPPEIGSEQVLYFDSMRAGLEAVNRGELDFFYGLSAQIDREMQSHRYVNVTPITRTGNNTSVSLALARPIEPKLLTVLNKGIGSLSEADKNAILDRNLVSLGYTSMSLPDLIYANPMTFAAILSVFLLMVLFGILFAMRVRVKGALMRAQLEQAQAKSQAKSEFLSHMSHEIRTPMNAIVGLTDLASMEPGLPQGASQKLEKIRSSSQYMLALINDILDMSRIENGKLHLGREAFSLHTVLQETEAVIRSQAEQRQLTFTMDCRLGRDALAGDPVRLRQVLVNLLSNAVKFTPEGGEIRLRVREASCNDEGSSYTFEVEDNGIGIPREAQEKIFYAFEQLGTSSARSEGTGLGLPISRSIVNAMGGELGLESTPGEGTRFFFTLSFPAGQEAAPPEHKDGEQDLQGLRVLLAEDNDLNAEIAVELLETKGVRTERVGDGKQALERFLESPTGYFQVILMDIRMPVMDGLQATREIRACAHAQAQSVPIIAMTANSFKEDEEAAAAAGMNGFVPKPVDLTRLCQALADCLHSAGNGGAPQEK</sequence>
<feature type="transmembrane region" description="Helical" evidence="11">
    <location>
        <begin position="518"/>
        <end position="539"/>
    </location>
</feature>
<feature type="domain" description="Response regulatory" evidence="14">
    <location>
        <begin position="809"/>
        <end position="930"/>
    </location>
</feature>
<dbReference type="SUPFAM" id="SSF47384">
    <property type="entry name" value="Homodimeric domain of signal transducing histidine kinase"/>
    <property type="match status" value="1"/>
</dbReference>
<evidence type="ECO:0000256" key="9">
    <source>
        <dbReference type="ARBA" id="ARBA00074306"/>
    </source>
</evidence>
<dbReference type="InterPro" id="IPR003661">
    <property type="entry name" value="HisK_dim/P_dom"/>
</dbReference>
<keyword evidence="6 15" id="KW-0418">Kinase</keyword>
<feature type="modified residue" description="4-aspartylphosphate" evidence="10">
    <location>
        <position position="861"/>
    </location>
</feature>
<dbReference type="PANTHER" id="PTHR45339">
    <property type="entry name" value="HYBRID SIGNAL TRANSDUCTION HISTIDINE KINASE J"/>
    <property type="match status" value="1"/>
</dbReference>
<feature type="chain" id="PRO_5040773785" description="Circadian input-output histidine kinase CikA" evidence="12">
    <location>
        <begin position="35"/>
        <end position="942"/>
    </location>
</feature>
<dbReference type="Pfam" id="PF02518">
    <property type="entry name" value="HATPase_c"/>
    <property type="match status" value="1"/>
</dbReference>
<dbReference type="Gene3D" id="3.30.565.10">
    <property type="entry name" value="Histidine kinase-like ATPase, C-terminal domain"/>
    <property type="match status" value="1"/>
</dbReference>
<keyword evidence="5 10" id="KW-0597">Phosphoprotein</keyword>
<dbReference type="PROSITE" id="PS50110">
    <property type="entry name" value="RESPONSE_REGULATORY"/>
    <property type="match status" value="1"/>
</dbReference>
<dbReference type="Proteomes" id="UP000294682">
    <property type="component" value="Unassembled WGS sequence"/>
</dbReference>
<dbReference type="GO" id="GO:0000155">
    <property type="term" value="F:phosphorelay sensor kinase activity"/>
    <property type="evidence" value="ECO:0007669"/>
    <property type="project" value="InterPro"/>
</dbReference>
<evidence type="ECO:0000256" key="10">
    <source>
        <dbReference type="PROSITE-ProRule" id="PRU00169"/>
    </source>
</evidence>
<evidence type="ECO:0000256" key="1">
    <source>
        <dbReference type="ARBA" id="ARBA00000085"/>
    </source>
</evidence>
<dbReference type="PROSITE" id="PS50109">
    <property type="entry name" value="HIS_KIN"/>
    <property type="match status" value="1"/>
</dbReference>
<dbReference type="Pfam" id="PF00072">
    <property type="entry name" value="Response_reg"/>
    <property type="match status" value="1"/>
</dbReference>
<dbReference type="CDD" id="cd17546">
    <property type="entry name" value="REC_hyHK_CKI1_RcsC-like"/>
    <property type="match status" value="1"/>
</dbReference>
<evidence type="ECO:0000256" key="8">
    <source>
        <dbReference type="ARBA" id="ARBA00024867"/>
    </source>
</evidence>
<dbReference type="SUPFAM" id="SSF55874">
    <property type="entry name" value="ATPase domain of HSP90 chaperone/DNA topoisomerase II/histidine kinase"/>
    <property type="match status" value="1"/>
</dbReference>
<evidence type="ECO:0000313" key="16">
    <source>
        <dbReference type="Proteomes" id="UP000294682"/>
    </source>
</evidence>
<evidence type="ECO:0000256" key="6">
    <source>
        <dbReference type="ARBA" id="ARBA00022777"/>
    </source>
</evidence>
<dbReference type="SUPFAM" id="SSF53850">
    <property type="entry name" value="Periplasmic binding protein-like II"/>
    <property type="match status" value="2"/>
</dbReference>
<dbReference type="InterPro" id="IPR011006">
    <property type="entry name" value="CheY-like_superfamily"/>
</dbReference>
<name>A0A9X8UIA6_9FIRM</name>
<dbReference type="SUPFAM" id="SSF52172">
    <property type="entry name" value="CheY-like"/>
    <property type="match status" value="1"/>
</dbReference>
<comment type="catalytic activity">
    <reaction evidence="1">
        <text>ATP + protein L-histidine = ADP + protein N-phospho-L-histidine.</text>
        <dbReference type="EC" id="2.7.13.3"/>
    </reaction>
</comment>
<keyword evidence="7" id="KW-0902">Two-component regulatory system</keyword>
<dbReference type="InterPro" id="IPR005467">
    <property type="entry name" value="His_kinase_dom"/>
</dbReference>